<sequence>MVINNSFRSREYDVMKISTTMFVTNFPDESTAKELFRACSVYGHVVDSYIPNKRAKNGKRFGFVRFINVFSEEMLANNLCTVWMGRHKLIAHISRFQRNNNKGGNKVGVENINNPVCKSSFVPKKSPGVNKDGSSYANVVSGFGVSIGDSVDKSPAIILDDECLVSSEFSNSLFDRVKEFASFANIKIALANEGLADISIQYLGEYWILVKFSSQDSRQSFRDSVSVGSWFSILKEASSDFHCDKRIACVETEGIPFKLWTENTFKRIASRWGVFLSV</sequence>
<name>A0A699LF84_TANCI</name>
<comment type="caution">
    <text evidence="3">The sequence shown here is derived from an EMBL/GenBank/DDBJ whole genome shotgun (WGS) entry which is preliminary data.</text>
</comment>
<dbReference type="CDD" id="cd00590">
    <property type="entry name" value="RRM_SF"/>
    <property type="match status" value="1"/>
</dbReference>
<feature type="domain" description="RRM" evidence="2">
    <location>
        <begin position="19"/>
        <end position="66"/>
    </location>
</feature>
<dbReference type="GO" id="GO:0003723">
    <property type="term" value="F:RNA binding"/>
    <property type="evidence" value="ECO:0007669"/>
    <property type="project" value="UniProtKB-UniRule"/>
</dbReference>
<proteinExistence type="predicted"/>
<dbReference type="AlphaFoldDB" id="A0A699LF84"/>
<feature type="non-terminal residue" evidence="3">
    <location>
        <position position="278"/>
    </location>
</feature>
<dbReference type="SMART" id="SM00360">
    <property type="entry name" value="RRM"/>
    <property type="match status" value="1"/>
</dbReference>
<dbReference type="Gene3D" id="3.30.70.330">
    <property type="match status" value="1"/>
</dbReference>
<reference evidence="3" key="1">
    <citation type="journal article" date="2019" name="Sci. Rep.">
        <title>Draft genome of Tanacetum cinerariifolium, the natural source of mosquito coil.</title>
        <authorList>
            <person name="Yamashiro T."/>
            <person name="Shiraishi A."/>
            <person name="Satake H."/>
            <person name="Nakayama K."/>
        </authorList>
    </citation>
    <scope>NUCLEOTIDE SEQUENCE</scope>
</reference>
<dbReference type="InterPro" id="IPR000504">
    <property type="entry name" value="RRM_dom"/>
</dbReference>
<gene>
    <name evidence="3" type="ORF">Tci_703847</name>
</gene>
<dbReference type="Pfam" id="PF00076">
    <property type="entry name" value="RRM_1"/>
    <property type="match status" value="1"/>
</dbReference>
<dbReference type="InterPro" id="IPR035979">
    <property type="entry name" value="RBD_domain_sf"/>
</dbReference>
<evidence type="ECO:0000313" key="3">
    <source>
        <dbReference type="EMBL" id="GFB31876.1"/>
    </source>
</evidence>
<protein>
    <submittedName>
        <fullName evidence="3">Nucleotide-binding alpha-beta plait domain-containing protein</fullName>
    </submittedName>
</protein>
<evidence type="ECO:0000259" key="2">
    <source>
        <dbReference type="PROSITE" id="PS50102"/>
    </source>
</evidence>
<evidence type="ECO:0000256" key="1">
    <source>
        <dbReference type="PROSITE-ProRule" id="PRU00176"/>
    </source>
</evidence>
<dbReference type="PROSITE" id="PS50102">
    <property type="entry name" value="RRM"/>
    <property type="match status" value="1"/>
</dbReference>
<dbReference type="EMBL" id="BKCJ010600858">
    <property type="protein sequence ID" value="GFB31876.1"/>
    <property type="molecule type" value="Genomic_DNA"/>
</dbReference>
<organism evidence="3">
    <name type="scientific">Tanacetum cinerariifolium</name>
    <name type="common">Dalmatian daisy</name>
    <name type="synonym">Chrysanthemum cinerariifolium</name>
    <dbReference type="NCBI Taxonomy" id="118510"/>
    <lineage>
        <taxon>Eukaryota</taxon>
        <taxon>Viridiplantae</taxon>
        <taxon>Streptophyta</taxon>
        <taxon>Embryophyta</taxon>
        <taxon>Tracheophyta</taxon>
        <taxon>Spermatophyta</taxon>
        <taxon>Magnoliopsida</taxon>
        <taxon>eudicotyledons</taxon>
        <taxon>Gunneridae</taxon>
        <taxon>Pentapetalae</taxon>
        <taxon>asterids</taxon>
        <taxon>campanulids</taxon>
        <taxon>Asterales</taxon>
        <taxon>Asteraceae</taxon>
        <taxon>Asteroideae</taxon>
        <taxon>Anthemideae</taxon>
        <taxon>Anthemidinae</taxon>
        <taxon>Tanacetum</taxon>
    </lineage>
</organism>
<dbReference type="InterPro" id="IPR012677">
    <property type="entry name" value="Nucleotide-bd_a/b_plait_sf"/>
</dbReference>
<keyword evidence="1" id="KW-0694">RNA-binding</keyword>
<dbReference type="SUPFAM" id="SSF54928">
    <property type="entry name" value="RNA-binding domain, RBD"/>
    <property type="match status" value="1"/>
</dbReference>
<accession>A0A699LF84</accession>